<dbReference type="Pfam" id="PF00753">
    <property type="entry name" value="Lactamase_B"/>
    <property type="match status" value="1"/>
</dbReference>
<keyword evidence="7 9" id="KW-0269">Exonuclease</keyword>
<protein>
    <recommendedName>
        <fullName evidence="9">Ribonuclease J</fullName>
        <shortName evidence="9">RNase J</shortName>
        <ecNumber evidence="9">3.1.-.-</ecNumber>
    </recommendedName>
</protein>
<feature type="binding site" evidence="12">
    <location>
        <position position="84"/>
    </location>
    <ligand>
        <name>Zn(2+)</name>
        <dbReference type="ChEBI" id="CHEBI:29105"/>
        <label>1</label>
        <note>catalytic</note>
    </ligand>
</feature>
<feature type="active site" description="Proton donor" evidence="10">
    <location>
        <position position="206"/>
    </location>
</feature>
<feature type="domain" description="Metallo-beta-lactamase" evidence="13">
    <location>
        <begin position="31"/>
        <end position="226"/>
    </location>
</feature>
<dbReference type="HAMAP" id="MF_01491">
    <property type="entry name" value="RNase_J_bact"/>
    <property type="match status" value="1"/>
</dbReference>
<evidence type="ECO:0000256" key="8">
    <source>
        <dbReference type="ARBA" id="ARBA00022884"/>
    </source>
</evidence>
<evidence type="ECO:0000256" key="1">
    <source>
        <dbReference type="ARBA" id="ARBA00022490"/>
    </source>
</evidence>
<reference evidence="14 15" key="1">
    <citation type="journal article" date="2015" name="Nature">
        <title>rRNA introns, odd ribosomes, and small enigmatic genomes across a large radiation of phyla.</title>
        <authorList>
            <person name="Brown C.T."/>
            <person name="Hug L.A."/>
            <person name="Thomas B.C."/>
            <person name="Sharon I."/>
            <person name="Castelle C.J."/>
            <person name="Singh A."/>
            <person name="Wilkins M.J."/>
            <person name="Williams K.H."/>
            <person name="Banfield J.F."/>
        </authorList>
    </citation>
    <scope>NUCLEOTIDE SEQUENCE [LARGE SCALE GENOMIC DNA]</scope>
</reference>
<evidence type="ECO:0000256" key="3">
    <source>
        <dbReference type="ARBA" id="ARBA00022723"/>
    </source>
</evidence>
<dbReference type="Pfam" id="PF17770">
    <property type="entry name" value="RNase_J_C"/>
    <property type="match status" value="1"/>
</dbReference>
<dbReference type="Pfam" id="PF07521">
    <property type="entry name" value="RMMBL"/>
    <property type="match status" value="1"/>
</dbReference>
<dbReference type="Gene3D" id="3.40.50.10710">
    <property type="entry name" value="Metallo-hydrolase/oxidoreductase"/>
    <property type="match status" value="1"/>
</dbReference>
<sequence>MNKKFRPHYDNRAGVLTPLKVIPLGGVGDVSKNMYVYEYGQDIVIVDCGIGFPDEAMPGIDLVIPDISYLKDKKHKIRGLVITHAHDDHIGGIPYLWKELGFPPIYAQRLAAAFIKNKLHEFNLSQKGLNTVSIDSRFNLGHFNISFYQVSHSVPDSTGIVLETPAGRVIHQADFKVDWTPMSGQVIDVGKIALMGDKGVALMLIDALRVEKPGYTLSEKTIQPTFARIEAETKGKVLITTVSSNIGRIQQAINVAVDAGRKIAFLGRSMESNFQIAWDLGYLQVPSGIVIAPEEIKRFPEKKLMLIVAGSQGQPGSSLSRIANNDHKFAFVTPRDSVVFSADPIPSREAAQHALIDRLTKLGANVYYTEITDDLHVSGHASAEEIKMMINLAKPKYLLPIGATFRQMKAFSKMVQQLGYEEEKILLVEDGKVVTLSQDNVKADGFVEAKNVYVDGLGVGDIGSVVLRDRMVMAEEGIVLVIVPVDVRTSKLTGEPDIVSRGFVFEKQSEELLDKAKNIVKAALADHPDAALDWRFIRRHIEDSLEKFFYEETKRSPLILPVVIEV</sequence>
<evidence type="ECO:0000256" key="7">
    <source>
        <dbReference type="ARBA" id="ARBA00022839"/>
    </source>
</evidence>
<dbReference type="InterPro" id="IPR036866">
    <property type="entry name" value="RibonucZ/Hydroxyglut_hydro"/>
</dbReference>
<dbReference type="NCBIfam" id="TIGR00649">
    <property type="entry name" value="MG423"/>
    <property type="match status" value="1"/>
</dbReference>
<dbReference type="GO" id="GO:0003723">
    <property type="term" value="F:RNA binding"/>
    <property type="evidence" value="ECO:0007669"/>
    <property type="project" value="UniProtKB-UniRule"/>
</dbReference>
<dbReference type="GO" id="GO:0005737">
    <property type="term" value="C:cytoplasm"/>
    <property type="evidence" value="ECO:0007669"/>
    <property type="project" value="UniProtKB-SubCell"/>
</dbReference>
<dbReference type="PANTHER" id="PTHR43694">
    <property type="entry name" value="RIBONUCLEASE J"/>
    <property type="match status" value="1"/>
</dbReference>
<dbReference type="InterPro" id="IPR055132">
    <property type="entry name" value="RNase_J_b_CASP"/>
</dbReference>
<dbReference type="PIRSF" id="PIRSF004803">
    <property type="entry name" value="RnjA"/>
    <property type="match status" value="1"/>
</dbReference>
<dbReference type="GO" id="GO:0004521">
    <property type="term" value="F:RNA endonuclease activity"/>
    <property type="evidence" value="ECO:0007669"/>
    <property type="project" value="UniProtKB-UniRule"/>
</dbReference>
<comment type="caution">
    <text evidence="14">The sequence shown here is derived from an EMBL/GenBank/DDBJ whole genome shotgun (WGS) entry which is preliminary data.</text>
</comment>
<evidence type="ECO:0000256" key="12">
    <source>
        <dbReference type="PIRSR" id="PIRSR004803-3"/>
    </source>
</evidence>
<evidence type="ECO:0000256" key="6">
    <source>
        <dbReference type="ARBA" id="ARBA00022833"/>
    </source>
</evidence>
<evidence type="ECO:0000259" key="13">
    <source>
        <dbReference type="SMART" id="SM00849"/>
    </source>
</evidence>
<evidence type="ECO:0000256" key="5">
    <source>
        <dbReference type="ARBA" id="ARBA00022801"/>
    </source>
</evidence>
<dbReference type="InterPro" id="IPR004613">
    <property type="entry name" value="RNase_J"/>
</dbReference>
<accession>A0A0G0U2N1</accession>
<keyword evidence="5 9" id="KW-0378">Hydrolase</keyword>
<dbReference type="CDD" id="cd07714">
    <property type="entry name" value="RNaseJ_MBL-fold"/>
    <property type="match status" value="1"/>
</dbReference>
<feature type="binding site" evidence="12">
    <location>
        <position position="455"/>
    </location>
    <ligand>
        <name>Ca(2+)</name>
        <dbReference type="ChEBI" id="CHEBI:29108"/>
    </ligand>
</feature>
<dbReference type="InterPro" id="IPR041636">
    <property type="entry name" value="RNase_J_C"/>
</dbReference>
<dbReference type="AlphaFoldDB" id="A0A0G0U2N1"/>
<feature type="binding site" evidence="12">
    <location>
        <position position="88"/>
    </location>
    <ligand>
        <name>Zn(2+)</name>
        <dbReference type="ChEBI" id="CHEBI:29105"/>
        <label>1</label>
        <note>catalytic</note>
    </ligand>
</feature>
<dbReference type="Gene3D" id="3.60.15.10">
    <property type="entry name" value="Ribonuclease Z/Hydroxyacylglutathione hydrolase-like"/>
    <property type="match status" value="1"/>
</dbReference>
<dbReference type="GO" id="GO:0006364">
    <property type="term" value="P:rRNA processing"/>
    <property type="evidence" value="ECO:0007669"/>
    <property type="project" value="UniProtKB-UniRule"/>
</dbReference>
<evidence type="ECO:0000313" key="14">
    <source>
        <dbReference type="EMBL" id="KKR83349.1"/>
    </source>
</evidence>
<keyword evidence="3 12" id="KW-0479">Metal-binding</keyword>
<feature type="binding site" evidence="12">
    <location>
        <position position="86"/>
    </location>
    <ligand>
        <name>Zn(2+)</name>
        <dbReference type="ChEBI" id="CHEBI:29105"/>
        <label>1</label>
        <note>catalytic</note>
    </ligand>
</feature>
<evidence type="ECO:0000313" key="15">
    <source>
        <dbReference type="Proteomes" id="UP000034601"/>
    </source>
</evidence>
<keyword evidence="8 9" id="KW-0694">RNA-binding</keyword>
<evidence type="ECO:0000256" key="10">
    <source>
        <dbReference type="PIRSR" id="PIRSR004803-1"/>
    </source>
</evidence>
<feature type="binding site" evidence="12">
    <location>
        <position position="89"/>
    </location>
    <ligand>
        <name>Zn(2+)</name>
        <dbReference type="ChEBI" id="CHEBI:29105"/>
        <label>1</label>
        <note>catalytic</note>
    </ligand>
</feature>
<dbReference type="EC" id="3.1.-.-" evidence="9"/>
<keyword evidence="9" id="KW-0698">rRNA processing</keyword>
<evidence type="ECO:0000256" key="9">
    <source>
        <dbReference type="HAMAP-Rule" id="MF_01491"/>
    </source>
</evidence>
<keyword evidence="12" id="KW-0106">Calcium</keyword>
<evidence type="ECO:0000256" key="11">
    <source>
        <dbReference type="PIRSR" id="PIRSR004803-2"/>
    </source>
</evidence>
<feature type="binding site" evidence="9 11">
    <location>
        <begin position="376"/>
        <end position="380"/>
    </location>
    <ligand>
        <name>substrate</name>
    </ligand>
</feature>
<dbReference type="InterPro" id="IPR030854">
    <property type="entry name" value="RNase_J_bac"/>
</dbReference>
<dbReference type="PATRIC" id="fig|1618424.3.peg.384"/>
<feature type="binding site" evidence="12">
    <location>
        <position position="152"/>
    </location>
    <ligand>
        <name>Zn(2+)</name>
        <dbReference type="ChEBI" id="CHEBI:29105"/>
        <label>1</label>
        <note>catalytic</note>
    </ligand>
</feature>
<dbReference type="InterPro" id="IPR011108">
    <property type="entry name" value="RMMBL"/>
</dbReference>
<organism evidence="14 15">
    <name type="scientific">Candidatus Daviesbacteria bacterium GW2011_GWA2_40_9</name>
    <dbReference type="NCBI Taxonomy" id="1618424"/>
    <lineage>
        <taxon>Bacteria</taxon>
        <taxon>Candidatus Daviesiibacteriota</taxon>
    </lineage>
</organism>
<dbReference type="Pfam" id="PF22505">
    <property type="entry name" value="RNase_J_b_CASP"/>
    <property type="match status" value="1"/>
</dbReference>
<dbReference type="EMBL" id="LCAB01000006">
    <property type="protein sequence ID" value="KKR83349.1"/>
    <property type="molecule type" value="Genomic_DNA"/>
</dbReference>
<dbReference type="GO" id="GO:0004534">
    <property type="term" value="F:5'-3' RNA exonuclease activity"/>
    <property type="evidence" value="ECO:0007669"/>
    <property type="project" value="UniProtKB-UniRule"/>
</dbReference>
<dbReference type="Proteomes" id="UP000034601">
    <property type="component" value="Unassembled WGS sequence"/>
</dbReference>
<comment type="function">
    <text evidence="9">An RNase that has 5'-3' exonuclease and possibly endonuclease activity. Involved in maturation of rRNA and in some organisms also mRNA maturation and/or decay.</text>
</comment>
<comment type="cofactor">
    <cofactor evidence="12">
        <name>Ca(2+)</name>
        <dbReference type="ChEBI" id="CHEBI:29108"/>
    </cofactor>
    <text evidence="12">Binds 1 Ca(2+) cation per subunit. Seen in 1 crystal structure, it is not clear if it is physiologically important.</text>
</comment>
<name>A0A0G0U2N1_9BACT</name>
<comment type="subunit">
    <text evidence="9">Homodimer, may be a subunit of the RNA degradosome.</text>
</comment>
<dbReference type="InterPro" id="IPR042173">
    <property type="entry name" value="RNase_J_2"/>
</dbReference>
<keyword evidence="6 12" id="KW-0862">Zinc</keyword>
<comment type="cofactor">
    <cofactor evidence="12">
        <name>Zn(2+)</name>
        <dbReference type="ChEBI" id="CHEBI:29105"/>
    </cofactor>
    <text evidence="12">Binds 2 Zn(2+) ions per subunit. It is not clear if Zn(2+) or Mg(2+) is physiologically important.</text>
</comment>
<dbReference type="Gene3D" id="3.10.20.580">
    <property type="match status" value="1"/>
</dbReference>
<feature type="binding site" evidence="12">
    <location>
        <position position="59"/>
    </location>
    <ligand>
        <name>Ca(2+)</name>
        <dbReference type="ChEBI" id="CHEBI:29108"/>
    </ligand>
</feature>
<dbReference type="SUPFAM" id="SSF56281">
    <property type="entry name" value="Metallo-hydrolase/oxidoreductase"/>
    <property type="match status" value="1"/>
</dbReference>
<keyword evidence="1 9" id="KW-0963">Cytoplasm</keyword>
<feature type="binding site" evidence="11">
    <location>
        <begin position="243"/>
        <end position="245"/>
    </location>
    <ligand>
        <name>substrate</name>
    </ligand>
</feature>
<comment type="similarity">
    <text evidence="9">Belongs to the metallo-beta-lactamase superfamily. RNA-metabolizing metallo-beta-lactamase-like family. Bacterial RNase J subfamily.</text>
</comment>
<gene>
    <name evidence="9" type="primary">rnj</name>
    <name evidence="14" type="ORF">UU29_C0006G0038</name>
</gene>
<feature type="active site" description="Proton acceptor" evidence="10">
    <location>
        <position position="380"/>
    </location>
</feature>
<feature type="binding site" evidence="12">
    <location>
        <position position="61"/>
    </location>
    <ligand>
        <name>Ca(2+)</name>
        <dbReference type="ChEBI" id="CHEBI:29108"/>
    </ligand>
</feature>
<dbReference type="SMART" id="SM00849">
    <property type="entry name" value="Lactamase_B"/>
    <property type="match status" value="1"/>
</dbReference>
<proteinExistence type="inferred from homology"/>
<keyword evidence="4 9" id="KW-0255">Endonuclease</keyword>
<dbReference type="GO" id="GO:0008270">
    <property type="term" value="F:zinc ion binding"/>
    <property type="evidence" value="ECO:0007669"/>
    <property type="project" value="InterPro"/>
</dbReference>
<dbReference type="InterPro" id="IPR001279">
    <property type="entry name" value="Metallo-B-lactamas"/>
</dbReference>
<comment type="subcellular location">
    <subcellularLocation>
        <location evidence="9">Cytoplasm</location>
    </subcellularLocation>
</comment>
<dbReference type="PANTHER" id="PTHR43694:SF1">
    <property type="entry name" value="RIBONUCLEASE J"/>
    <property type="match status" value="1"/>
</dbReference>
<evidence type="ECO:0000256" key="2">
    <source>
        <dbReference type="ARBA" id="ARBA00022722"/>
    </source>
</evidence>
<evidence type="ECO:0000256" key="4">
    <source>
        <dbReference type="ARBA" id="ARBA00022759"/>
    </source>
</evidence>
<keyword evidence="2 9" id="KW-0540">Nuclease</keyword>
<feature type="binding site" evidence="12">
    <location>
        <position position="174"/>
    </location>
    <ligand>
        <name>Zn(2+)</name>
        <dbReference type="ChEBI" id="CHEBI:29105"/>
        <label>1</label>
        <note>catalytic</note>
    </ligand>
</feature>